<evidence type="ECO:0000256" key="1">
    <source>
        <dbReference type="ARBA" id="ARBA00006234"/>
    </source>
</evidence>
<dbReference type="PROSITE" id="PS00107">
    <property type="entry name" value="PROTEIN_KINASE_ATP"/>
    <property type="match status" value="1"/>
</dbReference>
<dbReference type="Gene3D" id="1.10.510.10">
    <property type="entry name" value="Transferase(Phosphotransferase) domain 1"/>
    <property type="match status" value="1"/>
</dbReference>
<dbReference type="FunFam" id="3.30.200.20:FF:000003">
    <property type="entry name" value="Non-specific serine/threonine protein kinase"/>
    <property type="match status" value="1"/>
</dbReference>
<sequence length="679" mass="75598">MDSDQTRLVGDYVLGPRIGSGSYAVVWRAKHRKTGMIVAVKEIDISRLPTKVCENLHKEISILSTVNHPNIIRLFEAIESKKTIYLVLEYCEGGDLAGYLHRRGKVSEAVARHFMRQLAAGLQVLQEKHFVHRDLKPQNLLLSSNETAPQMKIGDFGFARSLTPCSLADTFCGSPLYMAPEIIQHRKYNAKADLWSVGAILFQMVTGKPPFGGNNENQLYLNILTSTELKFPKAALKELHPDCVDLCRRLLCQNPVERLTFLDFFNHKFLREPRPMVDAEQSSPVLPGKAVTERFDFSASAESPNFLPEHPIYSSEGSPQSIRSSVHDESVVLGKNHVTVSGNKSTHVFMENTISDGVQMSSEWTQRLSNQFGVADSMESIEKDYVFVSRHCASLDNFSYYVGTSIQDNSTTMFSACPSNSNDQDMTVIVETAKLAVGLTSSPENLQVNASDPTRSCISLDPSTRLQLLHQCLQVVTELAQEKYNAGLFLESFSIELVVLAIWKRALQIANSWLMSIPEGGLAEHSSVIQYSPVLGNKDFYTEDKDKLDFVNPSSVHLWAEQGFIAAYDHAERLSCQLKGVDAATEMPDAMELIFQKALAIGKSGAVDEYMENVGSAAVSYSRAMLLLSFILEEATSLPLNPPFSLTPSNSKRIHNYIISLQSHQSHFLTMQRAPKEPF</sequence>
<dbReference type="InterPro" id="IPR045269">
    <property type="entry name" value="Atg1-like"/>
</dbReference>
<accession>A0AAV8U8D7</accession>
<evidence type="ECO:0000256" key="5">
    <source>
        <dbReference type="ARBA" id="ARBA00022777"/>
    </source>
</evidence>
<dbReference type="PANTHER" id="PTHR24348">
    <property type="entry name" value="SERINE/THREONINE-PROTEIN KINASE UNC-51-RELATED"/>
    <property type="match status" value="1"/>
</dbReference>
<dbReference type="Proteomes" id="UP001159364">
    <property type="component" value="Linkage Group LG08"/>
</dbReference>
<comment type="similarity">
    <text evidence="1">Belongs to the protein kinase superfamily. CAMK Ser/Thr protein kinase family. SNF1 subfamily.</text>
</comment>
<reference evidence="10 11" key="1">
    <citation type="submission" date="2021-09" db="EMBL/GenBank/DDBJ databases">
        <title>Genomic insights and catalytic innovation underlie evolution of tropane alkaloids biosynthesis.</title>
        <authorList>
            <person name="Wang Y.-J."/>
            <person name="Tian T."/>
            <person name="Huang J.-P."/>
            <person name="Huang S.-X."/>
        </authorList>
    </citation>
    <scope>NUCLEOTIDE SEQUENCE [LARGE SCALE GENOMIC DNA]</scope>
    <source>
        <strain evidence="10">KIB-2018</strain>
        <tissue evidence="10">Leaf</tissue>
    </source>
</reference>
<proteinExistence type="inferred from homology"/>
<dbReference type="EMBL" id="JAIWQS010000008">
    <property type="protein sequence ID" value="KAJ8898740.1"/>
    <property type="molecule type" value="Genomic_DNA"/>
</dbReference>
<evidence type="ECO:0000259" key="9">
    <source>
        <dbReference type="PROSITE" id="PS50011"/>
    </source>
</evidence>
<gene>
    <name evidence="10" type="ORF">K2173_004950</name>
</gene>
<dbReference type="FunFam" id="1.10.510.10:FF:000571">
    <property type="entry name" value="Maternal embryonic leucine zipper kinase"/>
    <property type="match status" value="1"/>
</dbReference>
<dbReference type="GO" id="GO:0005829">
    <property type="term" value="C:cytosol"/>
    <property type="evidence" value="ECO:0007669"/>
    <property type="project" value="TreeGrafter"/>
</dbReference>
<keyword evidence="6 8" id="KW-0067">ATP-binding</keyword>
<keyword evidence="11" id="KW-1185">Reference proteome</keyword>
<keyword evidence="5" id="KW-0418">Kinase</keyword>
<evidence type="ECO:0000256" key="4">
    <source>
        <dbReference type="ARBA" id="ARBA00022741"/>
    </source>
</evidence>
<dbReference type="GO" id="GO:0016020">
    <property type="term" value="C:membrane"/>
    <property type="evidence" value="ECO:0007669"/>
    <property type="project" value="TreeGrafter"/>
</dbReference>
<evidence type="ECO:0000256" key="8">
    <source>
        <dbReference type="PROSITE-ProRule" id="PRU10141"/>
    </source>
</evidence>
<evidence type="ECO:0000313" key="11">
    <source>
        <dbReference type="Proteomes" id="UP001159364"/>
    </source>
</evidence>
<evidence type="ECO:0000313" key="10">
    <source>
        <dbReference type="EMBL" id="KAJ8898740.1"/>
    </source>
</evidence>
<dbReference type="SMART" id="SM00220">
    <property type="entry name" value="S_TKc"/>
    <property type="match status" value="1"/>
</dbReference>
<dbReference type="GO" id="GO:0000407">
    <property type="term" value="C:phagophore assembly site"/>
    <property type="evidence" value="ECO:0007669"/>
    <property type="project" value="TreeGrafter"/>
</dbReference>
<dbReference type="GO" id="GO:0005524">
    <property type="term" value="F:ATP binding"/>
    <property type="evidence" value="ECO:0007669"/>
    <property type="project" value="UniProtKB-UniRule"/>
</dbReference>
<evidence type="ECO:0000256" key="6">
    <source>
        <dbReference type="ARBA" id="ARBA00022840"/>
    </source>
</evidence>
<dbReference type="GO" id="GO:0000045">
    <property type="term" value="P:autophagosome assembly"/>
    <property type="evidence" value="ECO:0007669"/>
    <property type="project" value="TreeGrafter"/>
</dbReference>
<dbReference type="SUPFAM" id="SSF56112">
    <property type="entry name" value="Protein kinase-like (PK-like)"/>
    <property type="match status" value="1"/>
</dbReference>
<evidence type="ECO:0000256" key="2">
    <source>
        <dbReference type="ARBA" id="ARBA00022527"/>
    </source>
</evidence>
<dbReference type="InterPro" id="IPR011009">
    <property type="entry name" value="Kinase-like_dom_sf"/>
</dbReference>
<dbReference type="InterPro" id="IPR008271">
    <property type="entry name" value="Ser/Thr_kinase_AS"/>
</dbReference>
<name>A0AAV8U8D7_9ROSI</name>
<dbReference type="InterPro" id="IPR056281">
    <property type="entry name" value="MIT_ATG1a/b/c"/>
</dbReference>
<dbReference type="GO" id="GO:0005776">
    <property type="term" value="C:autophagosome"/>
    <property type="evidence" value="ECO:0007669"/>
    <property type="project" value="TreeGrafter"/>
</dbReference>
<comment type="caution">
    <text evidence="10">The sequence shown here is derived from an EMBL/GenBank/DDBJ whole genome shotgun (WGS) entry which is preliminary data.</text>
</comment>
<dbReference type="GO" id="GO:0010506">
    <property type="term" value="P:regulation of autophagy"/>
    <property type="evidence" value="ECO:0007669"/>
    <property type="project" value="InterPro"/>
</dbReference>
<dbReference type="PROSITE" id="PS50011">
    <property type="entry name" value="PROTEIN_KINASE_DOM"/>
    <property type="match status" value="1"/>
</dbReference>
<dbReference type="InterPro" id="IPR017441">
    <property type="entry name" value="Protein_kinase_ATP_BS"/>
</dbReference>
<dbReference type="PANTHER" id="PTHR24348:SF22">
    <property type="entry name" value="NON-SPECIFIC SERINE_THREONINE PROTEIN KINASE"/>
    <property type="match status" value="1"/>
</dbReference>
<keyword evidence="2" id="KW-0723">Serine/threonine-protein kinase</keyword>
<dbReference type="PROSITE" id="PS00108">
    <property type="entry name" value="PROTEIN_KINASE_ST"/>
    <property type="match status" value="1"/>
</dbReference>
<feature type="domain" description="Protein kinase" evidence="9">
    <location>
        <begin position="12"/>
        <end position="270"/>
    </location>
</feature>
<dbReference type="AlphaFoldDB" id="A0AAV8U8D7"/>
<comment type="function">
    <text evidence="7">CIPK serine-threonine protein kinases interact with CBL proteins. Binding of a CBL protein to the regulatory NAF domain of CIPK protein lead to the activation of the kinase in a calcium-dependent manner.</text>
</comment>
<dbReference type="CDD" id="cd14009">
    <property type="entry name" value="STKc_ATG1_ULK_like"/>
    <property type="match status" value="1"/>
</dbReference>
<dbReference type="Pfam" id="PF00069">
    <property type="entry name" value="Pkinase"/>
    <property type="match status" value="1"/>
</dbReference>
<dbReference type="InterPro" id="IPR000719">
    <property type="entry name" value="Prot_kinase_dom"/>
</dbReference>
<keyword evidence="4 8" id="KW-0547">Nucleotide-binding</keyword>
<protein>
    <recommendedName>
        <fullName evidence="9">Protein kinase domain-containing protein</fullName>
    </recommendedName>
</protein>
<feature type="binding site" evidence="8">
    <location>
        <position position="41"/>
    </location>
    <ligand>
        <name>ATP</name>
        <dbReference type="ChEBI" id="CHEBI:30616"/>
    </ligand>
</feature>
<evidence type="ECO:0000256" key="3">
    <source>
        <dbReference type="ARBA" id="ARBA00022679"/>
    </source>
</evidence>
<dbReference type="GO" id="GO:0004674">
    <property type="term" value="F:protein serine/threonine kinase activity"/>
    <property type="evidence" value="ECO:0007669"/>
    <property type="project" value="UniProtKB-KW"/>
</dbReference>
<evidence type="ECO:0000256" key="7">
    <source>
        <dbReference type="ARBA" id="ARBA00058225"/>
    </source>
</evidence>
<dbReference type="Pfam" id="PF24497">
    <property type="entry name" value="MIT_ATG1"/>
    <property type="match status" value="1"/>
</dbReference>
<organism evidence="10 11">
    <name type="scientific">Erythroxylum novogranatense</name>
    <dbReference type="NCBI Taxonomy" id="1862640"/>
    <lineage>
        <taxon>Eukaryota</taxon>
        <taxon>Viridiplantae</taxon>
        <taxon>Streptophyta</taxon>
        <taxon>Embryophyta</taxon>
        <taxon>Tracheophyta</taxon>
        <taxon>Spermatophyta</taxon>
        <taxon>Magnoliopsida</taxon>
        <taxon>eudicotyledons</taxon>
        <taxon>Gunneridae</taxon>
        <taxon>Pentapetalae</taxon>
        <taxon>rosids</taxon>
        <taxon>fabids</taxon>
        <taxon>Malpighiales</taxon>
        <taxon>Erythroxylaceae</taxon>
        <taxon>Erythroxylum</taxon>
    </lineage>
</organism>
<keyword evidence="3" id="KW-0808">Transferase</keyword>